<dbReference type="PROSITE" id="PS50930">
    <property type="entry name" value="HTH_LYTTR"/>
    <property type="match status" value="1"/>
</dbReference>
<dbReference type="GO" id="GO:0003677">
    <property type="term" value="F:DNA binding"/>
    <property type="evidence" value="ECO:0007669"/>
    <property type="project" value="InterPro"/>
</dbReference>
<dbReference type="SMART" id="SM00850">
    <property type="entry name" value="LytTR"/>
    <property type="match status" value="1"/>
</dbReference>
<evidence type="ECO:0000313" key="4">
    <source>
        <dbReference type="Proteomes" id="UP000024836"/>
    </source>
</evidence>
<dbReference type="Pfam" id="PF04397">
    <property type="entry name" value="LytTR"/>
    <property type="match status" value="1"/>
</dbReference>
<feature type="transmembrane region" description="Helical" evidence="1">
    <location>
        <begin position="131"/>
        <end position="154"/>
    </location>
</feature>
<keyword evidence="1" id="KW-0812">Transmembrane</keyword>
<feature type="domain" description="HTH LytTR-type" evidence="2">
    <location>
        <begin position="184"/>
        <end position="272"/>
    </location>
</feature>
<keyword evidence="1" id="KW-1133">Transmembrane helix</keyword>
<dbReference type="EMBL" id="AQQY01000001">
    <property type="protein sequence ID" value="KCV83330.1"/>
    <property type="molecule type" value="Genomic_DNA"/>
</dbReference>
<proteinExistence type="predicted"/>
<gene>
    <name evidence="3" type="ORF">ATO10_01175</name>
</gene>
<keyword evidence="4" id="KW-1185">Reference proteome</keyword>
<dbReference type="Proteomes" id="UP000024836">
    <property type="component" value="Unassembled WGS sequence"/>
</dbReference>
<accession>A0A058ZQ15</accession>
<feature type="transmembrane region" description="Helical" evidence="1">
    <location>
        <begin position="84"/>
        <end position="111"/>
    </location>
</feature>
<evidence type="ECO:0000256" key="1">
    <source>
        <dbReference type="SAM" id="Phobius"/>
    </source>
</evidence>
<feature type="transmembrane region" description="Helical" evidence="1">
    <location>
        <begin position="54"/>
        <end position="77"/>
    </location>
</feature>
<dbReference type="eggNOG" id="COG3279">
    <property type="taxonomic scope" value="Bacteria"/>
</dbReference>
<comment type="caution">
    <text evidence="3">The sequence shown here is derived from an EMBL/GenBank/DDBJ whole genome shotgun (WGS) entry which is preliminary data.</text>
</comment>
<keyword evidence="1" id="KW-0472">Membrane</keyword>
<dbReference type="Gene3D" id="2.40.50.1020">
    <property type="entry name" value="LytTr DNA-binding domain"/>
    <property type="match status" value="1"/>
</dbReference>
<sequence length="272" mass="29020">MLTDIQLNEIRAILKVEPANRLRVGAAIAGFAFLLAGIIAALNPAATQGLPFGLALMHWVLHIVGAAAIFIAIAAVALRLGLPLLWATAVAVLGLPLGLAPLSLAVEAGLAKIMGVPAGAPDGLLEELGRVALPSIGLVSLAAFIAIKSAGFVIRHRRRLQAHFAKEPALRSVFPSLPHELGEDLISVSANDHYVHVRTTLGTTMLGGRFADCVERLKPFAGLQVHRSHWVRQKHVLRLAPKGSSYICVLSDGTQIPVSRRRHAELKRLLQT</sequence>
<dbReference type="STRING" id="1461693.ATO10_01175"/>
<evidence type="ECO:0000313" key="3">
    <source>
        <dbReference type="EMBL" id="KCV83330.1"/>
    </source>
</evidence>
<dbReference type="AlphaFoldDB" id="A0A058ZQ15"/>
<evidence type="ECO:0000259" key="2">
    <source>
        <dbReference type="PROSITE" id="PS50930"/>
    </source>
</evidence>
<dbReference type="RefSeq" id="WP_051597877.1">
    <property type="nucleotide sequence ID" value="NZ_AQQY01000001.1"/>
</dbReference>
<feature type="transmembrane region" description="Helical" evidence="1">
    <location>
        <begin position="21"/>
        <end position="42"/>
    </location>
</feature>
<reference evidence="3 4" key="1">
    <citation type="submission" date="2013-04" db="EMBL/GenBank/DDBJ databases">
        <title>Shimia sp. 22II-S11-Z10 Genome Sequencing.</title>
        <authorList>
            <person name="Lai Q."/>
            <person name="Li G."/>
            <person name="Shao Z."/>
        </authorList>
    </citation>
    <scope>NUCLEOTIDE SEQUENCE [LARGE SCALE GENOMIC DNA]</scope>
    <source>
        <strain evidence="4">22II-S11-Z10</strain>
    </source>
</reference>
<name>A0A058ZQ15_9RHOB</name>
<dbReference type="InterPro" id="IPR007492">
    <property type="entry name" value="LytTR_DNA-bd_dom"/>
</dbReference>
<protein>
    <submittedName>
        <fullName evidence="3">Response regulator receiver protein</fullName>
    </submittedName>
</protein>
<organism evidence="3 4">
    <name type="scientific">Actibacterium atlanticum</name>
    <dbReference type="NCBI Taxonomy" id="1461693"/>
    <lineage>
        <taxon>Bacteria</taxon>
        <taxon>Pseudomonadati</taxon>
        <taxon>Pseudomonadota</taxon>
        <taxon>Alphaproteobacteria</taxon>
        <taxon>Rhodobacterales</taxon>
        <taxon>Roseobacteraceae</taxon>
        <taxon>Actibacterium</taxon>
    </lineage>
</organism>
<dbReference type="PATRIC" id="fig|1461693.3.peg.244"/>